<name>A0AAD1RH61_PELCU</name>
<evidence type="ECO:0000313" key="2">
    <source>
        <dbReference type="Proteomes" id="UP001295444"/>
    </source>
</evidence>
<accession>A0AAD1RH61</accession>
<gene>
    <name evidence="1" type="ORF">PECUL_23A062006</name>
</gene>
<dbReference type="AlphaFoldDB" id="A0AAD1RH61"/>
<dbReference type="EMBL" id="OW240913">
    <property type="protein sequence ID" value="CAH2253371.1"/>
    <property type="molecule type" value="Genomic_DNA"/>
</dbReference>
<protein>
    <submittedName>
        <fullName evidence="1">Uncharacterized protein</fullName>
    </submittedName>
</protein>
<dbReference type="Proteomes" id="UP001295444">
    <property type="component" value="Chromosome 02"/>
</dbReference>
<sequence length="168" mass="18918">MQDVAQTYKSRCVADSIDDKELPQFTRHLLTMLLNPKQAKRVQVESTHRLQKSPRAPAGAFHDVLLSFLSTIDKMVVMTALNNRSPYQFEGMQLTFLQDLCRATLTWRRSVRQVTETLRAAGVKYCWRSSMLTVTKGASTFRLMSPDDSSSFLGKLGLDAPGSNYPTP</sequence>
<keyword evidence="2" id="KW-1185">Reference proteome</keyword>
<reference evidence="1" key="1">
    <citation type="submission" date="2022-03" db="EMBL/GenBank/DDBJ databases">
        <authorList>
            <person name="Alioto T."/>
            <person name="Alioto T."/>
            <person name="Gomez Garrido J."/>
        </authorList>
    </citation>
    <scope>NUCLEOTIDE SEQUENCE</scope>
</reference>
<organism evidence="1 2">
    <name type="scientific">Pelobates cultripes</name>
    <name type="common">Western spadefoot toad</name>
    <dbReference type="NCBI Taxonomy" id="61616"/>
    <lineage>
        <taxon>Eukaryota</taxon>
        <taxon>Metazoa</taxon>
        <taxon>Chordata</taxon>
        <taxon>Craniata</taxon>
        <taxon>Vertebrata</taxon>
        <taxon>Euteleostomi</taxon>
        <taxon>Amphibia</taxon>
        <taxon>Batrachia</taxon>
        <taxon>Anura</taxon>
        <taxon>Pelobatoidea</taxon>
        <taxon>Pelobatidae</taxon>
        <taxon>Pelobates</taxon>
    </lineage>
</organism>
<proteinExistence type="predicted"/>
<dbReference type="Gene3D" id="3.30.70.1820">
    <property type="entry name" value="L1 transposable element, RRM domain"/>
    <property type="match status" value="1"/>
</dbReference>
<evidence type="ECO:0000313" key="1">
    <source>
        <dbReference type="EMBL" id="CAH2253371.1"/>
    </source>
</evidence>